<protein>
    <submittedName>
        <fullName evidence="2">Uncharacterized protein</fullName>
    </submittedName>
</protein>
<reference evidence="2" key="2">
    <citation type="submission" date="2021-03" db="UniProtKB">
        <authorList>
            <consortium name="EnsemblPlants"/>
        </authorList>
    </citation>
    <scope>IDENTIFICATION</scope>
</reference>
<dbReference type="PANTHER" id="PTHR33699">
    <property type="entry name" value="EXPRESSED PROTEIN"/>
    <property type="match status" value="1"/>
</dbReference>
<dbReference type="Proteomes" id="UP000596661">
    <property type="component" value="Chromosome 6"/>
</dbReference>
<dbReference type="AlphaFoldDB" id="A0A803PU13"/>
<dbReference type="EMBL" id="UZAU01000603">
    <property type="status" value="NOT_ANNOTATED_CDS"/>
    <property type="molecule type" value="Genomic_DNA"/>
</dbReference>
<organism evidence="2 3">
    <name type="scientific">Cannabis sativa</name>
    <name type="common">Hemp</name>
    <name type="synonym">Marijuana</name>
    <dbReference type="NCBI Taxonomy" id="3483"/>
    <lineage>
        <taxon>Eukaryota</taxon>
        <taxon>Viridiplantae</taxon>
        <taxon>Streptophyta</taxon>
        <taxon>Embryophyta</taxon>
        <taxon>Tracheophyta</taxon>
        <taxon>Spermatophyta</taxon>
        <taxon>Magnoliopsida</taxon>
        <taxon>eudicotyledons</taxon>
        <taxon>Gunneridae</taxon>
        <taxon>Pentapetalae</taxon>
        <taxon>rosids</taxon>
        <taxon>fabids</taxon>
        <taxon>Rosales</taxon>
        <taxon>Cannabaceae</taxon>
        <taxon>Cannabis</taxon>
    </lineage>
</organism>
<feature type="region of interest" description="Disordered" evidence="1">
    <location>
        <begin position="73"/>
        <end position="155"/>
    </location>
</feature>
<dbReference type="PANTHER" id="PTHR33699:SF3">
    <property type="entry name" value="OS06G0347300 PROTEIN"/>
    <property type="match status" value="1"/>
</dbReference>
<keyword evidence="3" id="KW-1185">Reference proteome</keyword>
<sequence length="188" mass="21547">METTHHHDYIRKSGQIPTFGDWDYANDLPITQYFECARQAGLIRYSSSSGDSDPVHSRTPHDLYALVDHYPQKPSSRTATQTQTQTQTHQPRKGRGTREKRYPHVKEQKKQQQSKVCDVTDQPRKPSSKPHKAADHGHLNDAVPRRPAKLPKPVDEDLYKIPPELLHSSKRKRKLGIFSRCLVPACHS</sequence>
<feature type="compositionally biased region" description="Basic and acidic residues" evidence="1">
    <location>
        <begin position="96"/>
        <end position="110"/>
    </location>
</feature>
<name>A0A803PU13_CANSA</name>
<proteinExistence type="predicted"/>
<dbReference type="OrthoDB" id="755325at2759"/>
<evidence type="ECO:0000313" key="2">
    <source>
        <dbReference type="EnsemblPlants" id="cds.evm.model.06.1337"/>
    </source>
</evidence>
<feature type="compositionally biased region" description="Low complexity" evidence="1">
    <location>
        <begin position="80"/>
        <end position="89"/>
    </location>
</feature>
<dbReference type="EnsemblPlants" id="evm.model.06.1337">
    <property type="protein sequence ID" value="cds.evm.model.06.1337"/>
    <property type="gene ID" value="evm.TU.06.1337"/>
</dbReference>
<evidence type="ECO:0000313" key="3">
    <source>
        <dbReference type="Proteomes" id="UP000596661"/>
    </source>
</evidence>
<evidence type="ECO:0000256" key="1">
    <source>
        <dbReference type="SAM" id="MobiDB-lite"/>
    </source>
</evidence>
<reference evidence="2" key="1">
    <citation type="submission" date="2018-11" db="EMBL/GenBank/DDBJ databases">
        <authorList>
            <person name="Grassa J C."/>
        </authorList>
    </citation>
    <scope>NUCLEOTIDE SEQUENCE [LARGE SCALE GENOMIC DNA]</scope>
</reference>
<dbReference type="Gramene" id="evm.model.06.1337">
    <property type="protein sequence ID" value="cds.evm.model.06.1337"/>
    <property type="gene ID" value="evm.TU.06.1337"/>
</dbReference>
<dbReference type="OMA" id="MDECKRS"/>
<accession>A0A803PU13</accession>